<feature type="compositionally biased region" description="Basic and acidic residues" evidence="10">
    <location>
        <begin position="1"/>
        <end position="17"/>
    </location>
</feature>
<dbReference type="PANTHER" id="PTHR43105">
    <property type="entry name" value="RESPIRATORY NITRATE REDUCTASE"/>
    <property type="match status" value="1"/>
</dbReference>
<dbReference type="GO" id="GO:0030151">
    <property type="term" value="F:molybdenum ion binding"/>
    <property type="evidence" value="ECO:0007669"/>
    <property type="project" value="InterPro"/>
</dbReference>
<comment type="similarity">
    <text evidence="3">Belongs to the prokaryotic molybdopterin-containing oxidoreductase family.</text>
</comment>
<dbReference type="InterPro" id="IPR050123">
    <property type="entry name" value="Prok_molybdopt-oxidoreductase"/>
</dbReference>
<keyword evidence="5" id="KW-0500">Molybdenum</keyword>
<dbReference type="Gene3D" id="3.40.50.740">
    <property type="match status" value="1"/>
</dbReference>
<dbReference type="SUPFAM" id="SSF53706">
    <property type="entry name" value="Formate dehydrogenase/DMSO reductase, domains 1-3"/>
    <property type="match status" value="1"/>
</dbReference>
<keyword evidence="7" id="KW-0560">Oxidoreductase</keyword>
<dbReference type="GO" id="GO:0043546">
    <property type="term" value="F:molybdopterin cofactor binding"/>
    <property type="evidence" value="ECO:0007669"/>
    <property type="project" value="InterPro"/>
</dbReference>
<dbReference type="InterPro" id="IPR006657">
    <property type="entry name" value="MoPterin_dinucl-bd_dom"/>
</dbReference>
<reference evidence="13" key="1">
    <citation type="journal article" date="2010" name="PLoS Genet.">
        <title>The genome of a pathogenic rhodococcus: cooptive virulence underpinned by key gene acquisitions.</title>
        <authorList>
            <person name="Letek M."/>
            <person name="Gonzalez P."/>
            <person name="Macarthur I."/>
            <person name="Rodriguez H."/>
            <person name="Freeman T.C."/>
            <person name="Valero-Rello A."/>
            <person name="Blanco M."/>
            <person name="Buckley T."/>
            <person name="Cherevach I."/>
            <person name="Fahey R."/>
            <person name="Hapeshi A."/>
            <person name="Holdstock J."/>
            <person name="Leadon D."/>
            <person name="Navas J."/>
            <person name="Ocampo A."/>
            <person name="Quail M.A."/>
            <person name="Sanders M."/>
            <person name="Scortti M.M."/>
            <person name="Prescott J.F."/>
            <person name="Fogarty U."/>
            <person name="Meijer W.G."/>
            <person name="Parkhill J."/>
            <person name="Bentley S.D."/>
            <person name="Vazquez-Boland J.A."/>
        </authorList>
    </citation>
    <scope>NUCLEOTIDE SEQUENCE [LARGE SCALE GENOMIC DNA]</scope>
    <source>
        <strain evidence="13 14">103S</strain>
    </source>
</reference>
<evidence type="ECO:0000256" key="6">
    <source>
        <dbReference type="ARBA" id="ARBA00022723"/>
    </source>
</evidence>
<dbReference type="PIRSF" id="PIRSF000144">
    <property type="entry name" value="CbbBc"/>
    <property type="match status" value="1"/>
</dbReference>
<dbReference type="Proteomes" id="UP001154400">
    <property type="component" value="Chromosome"/>
</dbReference>
<dbReference type="InterPro" id="IPR006656">
    <property type="entry name" value="Mopterin_OxRdtase"/>
</dbReference>
<dbReference type="InterPro" id="IPR010046">
    <property type="entry name" value="Mopterin_OxRdtse_a_bac"/>
</dbReference>
<feature type="domain" description="Molybdopterin dinucleotide-binding" evidence="12">
    <location>
        <begin position="645"/>
        <end position="732"/>
    </location>
</feature>
<evidence type="ECO:0000256" key="2">
    <source>
        <dbReference type="ARBA" id="ARBA00001966"/>
    </source>
</evidence>
<dbReference type="PANTHER" id="PTHR43105:SF4">
    <property type="entry name" value="PROTEIN YDEP"/>
    <property type="match status" value="1"/>
</dbReference>
<sequence>MRRRDKEERPDYDESHLRVGKPKTKAAGVPAVAVSMKRSLENMGIVRTGETLLELNKVGGYDCMSCAWPDPEPGHRHPAEFCENGAKAVANEATLRRVTPEFFARHSIAELASRSEYWLNEQGRITHPMIKRPGATHYEPIDWSDAYALIGRELQSLDPDEAIFYTSGRASNEAAFAYQLFVRAYGTNNLPDCSNMCHESTSIALAESIGIGKASVVFEDIHEADLIVLQGHNPGTNHPRMLTHLEEAKKRGAKILSINPLKEAGLLHFQNPQTPSGVIGRGTDLSDYHLQIKLGGDLALMQAIGSLLVEWDALDHEFIEAYTHGFEAWRDHVRAVDWDAVTASTGLSRAEITGAAQMLRESKATVFCWAMGLTQHRNAVAIIKEVCNVAFAQGNIGRPGAGLLPLRGHSNVQGDRTMGIWERPPQSFLDALQLEFGFDPPREYGYDTVDSIRAMRDGKAKFFMGLGGNFVEAAPDTRVTAGAMRNTRMSVQISTKLNRSHLVTGETALILPTLGRTEKDVQASGEQFISVEDSVCAVHASRGPLDPASPHLQSETAIVTQIAHATLGDRYGLDWLGMRDDYAKIRLHISKVVPGCEGYEVNVRRPGGFILPHPPRDSRTFETPSGKAEFDVAPIEVMQVPPRHLILQTLRSHDQFNTTIYGLSDRYRGIEGGRRVIFMHRDDIAALGYDDGDRVDLLTEWKGDDCARYAPSFRIVEYDIPRGTAAAYYPETNPLVPLDSTALKSNCPTSKSIIVRLERAGTVREAHLDARTQHDIGWDWSHKSEPQPRYLS</sequence>
<dbReference type="InterPro" id="IPR037951">
    <property type="entry name" value="MopB_CT_YdeP"/>
</dbReference>
<comment type="cofactor">
    <cofactor evidence="1">
        <name>Mo-bis(molybdopterin guanine dinucleotide)</name>
        <dbReference type="ChEBI" id="CHEBI:60539"/>
    </cofactor>
</comment>
<dbReference type="Pfam" id="PF00384">
    <property type="entry name" value="Molybdopterin"/>
    <property type="match status" value="1"/>
</dbReference>
<dbReference type="CDD" id="cd02787">
    <property type="entry name" value="MopB_CT_ydeP"/>
    <property type="match status" value="1"/>
</dbReference>
<feature type="region of interest" description="Disordered" evidence="10">
    <location>
        <begin position="1"/>
        <end position="25"/>
    </location>
</feature>
<evidence type="ECO:0000256" key="1">
    <source>
        <dbReference type="ARBA" id="ARBA00001942"/>
    </source>
</evidence>
<keyword evidence="8" id="KW-0408">Iron</keyword>
<dbReference type="InterPro" id="IPR009010">
    <property type="entry name" value="Asp_de-COase-like_dom_sf"/>
</dbReference>
<dbReference type="KEGG" id="req:REQ_45100"/>
<evidence type="ECO:0000259" key="12">
    <source>
        <dbReference type="Pfam" id="PF01568"/>
    </source>
</evidence>
<dbReference type="AlphaFoldDB" id="A0A3S5YDB8"/>
<evidence type="ECO:0000256" key="7">
    <source>
        <dbReference type="ARBA" id="ARBA00023002"/>
    </source>
</evidence>
<evidence type="ECO:0000256" key="4">
    <source>
        <dbReference type="ARBA" id="ARBA00022485"/>
    </source>
</evidence>
<dbReference type="GO" id="GO:0016020">
    <property type="term" value="C:membrane"/>
    <property type="evidence" value="ECO:0007669"/>
    <property type="project" value="TreeGrafter"/>
</dbReference>
<protein>
    <submittedName>
        <fullName evidence="13">Molybdopterin binding dehydrogenase</fullName>
    </submittedName>
</protein>
<accession>A0A3S5YDB8</accession>
<keyword evidence="9" id="KW-0411">Iron-sulfur</keyword>
<comment type="cofactor">
    <cofactor evidence="2">
        <name>[4Fe-4S] cluster</name>
        <dbReference type="ChEBI" id="CHEBI:49883"/>
    </cofactor>
</comment>
<dbReference type="InterPro" id="IPR041953">
    <property type="entry name" value="YdeP_MopB"/>
</dbReference>
<evidence type="ECO:0000259" key="11">
    <source>
        <dbReference type="Pfam" id="PF00384"/>
    </source>
</evidence>
<evidence type="ECO:0000256" key="3">
    <source>
        <dbReference type="ARBA" id="ARBA00010312"/>
    </source>
</evidence>
<dbReference type="Gene3D" id="3.40.228.10">
    <property type="entry name" value="Dimethylsulfoxide Reductase, domain 2"/>
    <property type="match status" value="1"/>
</dbReference>
<evidence type="ECO:0000256" key="5">
    <source>
        <dbReference type="ARBA" id="ARBA00022505"/>
    </source>
</evidence>
<dbReference type="Pfam" id="PF01568">
    <property type="entry name" value="Molydop_binding"/>
    <property type="match status" value="1"/>
</dbReference>
<dbReference type="GO" id="GO:0051539">
    <property type="term" value="F:4 iron, 4 sulfur cluster binding"/>
    <property type="evidence" value="ECO:0007669"/>
    <property type="project" value="UniProtKB-KW"/>
</dbReference>
<gene>
    <name evidence="13" type="ordered locus">REQ_45100</name>
</gene>
<dbReference type="EMBL" id="FN563149">
    <property type="protein sequence ID" value="CBH50469.1"/>
    <property type="molecule type" value="Genomic_DNA"/>
</dbReference>
<dbReference type="GeneID" id="57580130"/>
<evidence type="ECO:0000313" key="13">
    <source>
        <dbReference type="EMBL" id="CBH50469.1"/>
    </source>
</evidence>
<feature type="domain" description="Molybdopterin oxidoreductase" evidence="11">
    <location>
        <begin position="124"/>
        <end position="479"/>
    </location>
</feature>
<dbReference type="SUPFAM" id="SSF50692">
    <property type="entry name" value="ADC-like"/>
    <property type="match status" value="1"/>
</dbReference>
<evidence type="ECO:0000256" key="10">
    <source>
        <dbReference type="SAM" id="MobiDB-lite"/>
    </source>
</evidence>
<keyword evidence="6" id="KW-0479">Metal-binding</keyword>
<dbReference type="RefSeq" id="WP_013417532.1">
    <property type="nucleotide sequence ID" value="NC_014659.1"/>
</dbReference>
<name>A0A3S5YDB8_RHOH1</name>
<evidence type="ECO:0000256" key="8">
    <source>
        <dbReference type="ARBA" id="ARBA00023004"/>
    </source>
</evidence>
<evidence type="ECO:0000256" key="9">
    <source>
        <dbReference type="ARBA" id="ARBA00023014"/>
    </source>
</evidence>
<dbReference type="NCBIfam" id="TIGR01701">
    <property type="entry name" value="Fdhalpha-like"/>
    <property type="match status" value="1"/>
</dbReference>
<organism evidence="13">
    <name type="scientific">Rhodococcus hoagii (strain 103S)</name>
    <name type="common">Rhodococcus equi</name>
    <dbReference type="NCBI Taxonomy" id="685727"/>
    <lineage>
        <taxon>Bacteria</taxon>
        <taxon>Bacillati</taxon>
        <taxon>Actinomycetota</taxon>
        <taxon>Actinomycetes</taxon>
        <taxon>Mycobacteriales</taxon>
        <taxon>Nocardiaceae</taxon>
        <taxon>Prescottella</taxon>
    </lineage>
</organism>
<evidence type="ECO:0000313" key="14">
    <source>
        <dbReference type="Proteomes" id="UP000006892"/>
    </source>
</evidence>
<dbReference type="CDD" id="cd02767">
    <property type="entry name" value="MopB_ydeP"/>
    <property type="match status" value="1"/>
</dbReference>
<keyword evidence="4" id="KW-0004">4Fe-4S</keyword>
<dbReference type="GO" id="GO:0008863">
    <property type="term" value="F:formate dehydrogenase (NAD+) activity"/>
    <property type="evidence" value="ECO:0007669"/>
    <property type="project" value="InterPro"/>
</dbReference>
<proteinExistence type="inferred from homology"/>